<evidence type="ECO:0000256" key="4">
    <source>
        <dbReference type="ARBA" id="ARBA00022722"/>
    </source>
</evidence>
<comment type="function">
    <text evidence="12">Endonuclease that resolves Holliday junction intermediates made during homologous genetic recombination and DNA repair. Exhibits sequence and structure-selective cleavage of four-way DNA junctions, where it introduces symmetrical nicks in two strands of the same polarity at the 5' side of CC dinucleotides. Corrects the defects in genetic recombination and DNA repair associated with inactivation of RuvAB or RuvC.</text>
</comment>
<keyword evidence="10" id="KW-0233">DNA recombination</keyword>
<keyword evidence="17" id="KW-1185">Reference proteome</keyword>
<dbReference type="Gene3D" id="3.30.1330.70">
    <property type="entry name" value="Holliday junction resolvase RusA"/>
    <property type="match status" value="1"/>
</dbReference>
<keyword evidence="9" id="KW-0460">Magnesium</keyword>
<dbReference type="InterPro" id="IPR016281">
    <property type="entry name" value="Endonuclease_RusA"/>
</dbReference>
<keyword evidence="5" id="KW-0479">Metal-binding</keyword>
<evidence type="ECO:0000256" key="2">
    <source>
        <dbReference type="ARBA" id="ARBA00011738"/>
    </source>
</evidence>
<keyword evidence="4 15" id="KW-0540">Nuclease</keyword>
<evidence type="ECO:0000256" key="14">
    <source>
        <dbReference type="ARBA" id="ARBA00029488"/>
    </source>
</evidence>
<evidence type="ECO:0000256" key="7">
    <source>
        <dbReference type="ARBA" id="ARBA00022763"/>
    </source>
</evidence>
<comment type="cofactor">
    <cofactor evidence="1">
        <name>Mg(2+)</name>
        <dbReference type="ChEBI" id="CHEBI:18420"/>
    </cofactor>
</comment>
<reference evidence="17" key="1">
    <citation type="journal article" date="2019" name="Int. J. Syst. Evol. Microbiol.">
        <title>The Global Catalogue of Microorganisms (GCM) 10K type strain sequencing project: providing services to taxonomists for standard genome sequencing and annotation.</title>
        <authorList>
            <consortium name="The Broad Institute Genomics Platform"/>
            <consortium name="The Broad Institute Genome Sequencing Center for Infectious Disease"/>
            <person name="Wu L."/>
            <person name="Ma J."/>
        </authorList>
    </citation>
    <scope>NUCLEOTIDE SEQUENCE [LARGE SCALE GENOMIC DNA]</scope>
    <source>
        <strain evidence="17">CGMCC 1.16031</strain>
    </source>
</reference>
<evidence type="ECO:0000256" key="15">
    <source>
        <dbReference type="PIRNR" id="PIRNR001007"/>
    </source>
</evidence>
<sequence>MKFNLPYPVSVNALYRMNKQTGRLYKTTAGKEYTKAVRLILSAAGIADIMLSGDLVISVTLMLPDTRRRDIDNLNKVLFDALVDARVIEDDEQFIGANLLKLRKGSYEGDPRVEVEIEKADLFATI</sequence>
<keyword evidence="6 15" id="KW-0255">Endonuclease</keyword>
<dbReference type="InterPro" id="IPR008822">
    <property type="entry name" value="Endonuclease_RusA-like"/>
</dbReference>
<proteinExistence type="inferred from homology"/>
<dbReference type="Proteomes" id="UP001596364">
    <property type="component" value="Unassembled WGS sequence"/>
</dbReference>
<evidence type="ECO:0000256" key="8">
    <source>
        <dbReference type="ARBA" id="ARBA00022801"/>
    </source>
</evidence>
<keyword evidence="8 15" id="KW-0378">Hydrolase</keyword>
<accession>A0ABW1XN13</accession>
<dbReference type="PIRSF" id="PIRSF001007">
    <property type="entry name" value="RusA"/>
    <property type="match status" value="1"/>
</dbReference>
<keyword evidence="7 15" id="KW-0227">DNA damage</keyword>
<evidence type="ECO:0000256" key="13">
    <source>
        <dbReference type="ARBA" id="ARBA00029354"/>
    </source>
</evidence>
<dbReference type="EC" id="3.1.21.10" evidence="14 15"/>
<dbReference type="Pfam" id="PF05866">
    <property type="entry name" value="RusA"/>
    <property type="match status" value="1"/>
</dbReference>
<comment type="catalytic activity">
    <reaction evidence="13 15">
        <text>Endonucleolytic cleavage at a junction such as a reciprocal single-stranded crossover between two homologous DNA duplexes (Holliday junction).</text>
        <dbReference type="EC" id="3.1.21.10"/>
    </reaction>
</comment>
<evidence type="ECO:0000256" key="12">
    <source>
        <dbReference type="ARBA" id="ARBA00024745"/>
    </source>
</evidence>
<evidence type="ECO:0000256" key="1">
    <source>
        <dbReference type="ARBA" id="ARBA00001946"/>
    </source>
</evidence>
<evidence type="ECO:0000313" key="17">
    <source>
        <dbReference type="Proteomes" id="UP001596364"/>
    </source>
</evidence>
<evidence type="ECO:0000256" key="3">
    <source>
        <dbReference type="ARBA" id="ARBA00014885"/>
    </source>
</evidence>
<dbReference type="InterPro" id="IPR036614">
    <property type="entry name" value="RusA-like_sf"/>
</dbReference>
<dbReference type="EMBL" id="JBHSUS010000001">
    <property type="protein sequence ID" value="MFC6441071.1"/>
    <property type="molecule type" value="Genomic_DNA"/>
</dbReference>
<evidence type="ECO:0000256" key="10">
    <source>
        <dbReference type="ARBA" id="ARBA00023172"/>
    </source>
</evidence>
<evidence type="ECO:0000256" key="9">
    <source>
        <dbReference type="ARBA" id="ARBA00022842"/>
    </source>
</evidence>
<comment type="function">
    <text evidence="15">Endonuclease that resolves Holliday junction intermediates made during homologous genetic recombination and DNA repair. Exhibits sequence and structure-selective cleavage of four-way DNA junctions, where it introduces symmetrical nicks in two strands of the same polarity at the 5' side of dinucleotides. Corrects the defects in genetic recombination and DNA repair associated with inactivation of ruvAB or ruvC.</text>
</comment>
<evidence type="ECO:0000256" key="5">
    <source>
        <dbReference type="ARBA" id="ARBA00022723"/>
    </source>
</evidence>
<evidence type="ECO:0000256" key="11">
    <source>
        <dbReference type="ARBA" id="ARBA00023204"/>
    </source>
</evidence>
<dbReference type="RefSeq" id="WP_131258591.1">
    <property type="nucleotide sequence ID" value="NZ_JBHSUS010000001.1"/>
</dbReference>
<comment type="similarity">
    <text evidence="15">Belongs to the rusA family.</text>
</comment>
<protein>
    <recommendedName>
        <fullName evidence="3 15">Crossover junction endodeoxyribonuclease rusA</fullName>
        <ecNumber evidence="14 15">3.1.21.10</ecNumber>
    </recommendedName>
</protein>
<organism evidence="16 17">
    <name type="scientific">Pseudobowmanella zhangzhouensis</name>
    <dbReference type="NCBI Taxonomy" id="1537679"/>
    <lineage>
        <taxon>Bacteria</taxon>
        <taxon>Pseudomonadati</taxon>
        <taxon>Pseudomonadota</taxon>
        <taxon>Gammaproteobacteria</taxon>
        <taxon>Alteromonadales</taxon>
        <taxon>Alteromonadaceae</taxon>
    </lineage>
</organism>
<name>A0ABW1XN13_9ALTE</name>
<comment type="subunit">
    <text evidence="2">Homodimer.</text>
</comment>
<keyword evidence="11 15" id="KW-0234">DNA repair</keyword>
<comment type="caution">
    <text evidence="16">The sequence shown here is derived from an EMBL/GenBank/DDBJ whole genome shotgun (WGS) entry which is preliminary data.</text>
</comment>
<dbReference type="SUPFAM" id="SSF103084">
    <property type="entry name" value="Holliday junction resolvase RusA"/>
    <property type="match status" value="1"/>
</dbReference>
<evidence type="ECO:0000256" key="6">
    <source>
        <dbReference type="ARBA" id="ARBA00022759"/>
    </source>
</evidence>
<evidence type="ECO:0000313" key="16">
    <source>
        <dbReference type="EMBL" id="MFC6441071.1"/>
    </source>
</evidence>
<gene>
    <name evidence="16" type="ORF">ACFP85_13030</name>
</gene>